<name>A0A7K1J7J5_9BIFI</name>
<evidence type="ECO:0000256" key="2">
    <source>
        <dbReference type="ARBA" id="ARBA00022630"/>
    </source>
</evidence>
<dbReference type="PANTHER" id="PTHR43425:SF2">
    <property type="entry name" value="OXYGEN-INSENSITIVE NADPH NITROREDUCTASE"/>
    <property type="match status" value="1"/>
</dbReference>
<proteinExistence type="inferred from homology"/>
<comment type="similarity">
    <text evidence="1">Belongs to the flavin oxidoreductase frp family.</text>
</comment>
<keyword evidence="3" id="KW-0288">FMN</keyword>
<sequence length="208" mass="23244">MVGYSYHQSSCKTEIARICTQDYIANATVLYVFVLDEYRNALIAESEGVDTSSPEFTLKNSYRFSQAQNDAVLALHAMETAAESFGLGTVILGSIFGNVDELIKLLELPKYTYPVLGLALGKPDHLPAPKPRLPRNIQFFDNTYDANPEHIRAGIDQYNAEVRDYYATRGKELSDKAYSDMTTKKAIATDPLSKGFDHAKQQGFDLER</sequence>
<dbReference type="InterPro" id="IPR000415">
    <property type="entry name" value="Nitroreductase-like"/>
</dbReference>
<comment type="caution">
    <text evidence="6">The sequence shown here is derived from an EMBL/GenBank/DDBJ whole genome shotgun (WGS) entry which is preliminary data.</text>
</comment>
<evidence type="ECO:0000313" key="7">
    <source>
        <dbReference type="Proteomes" id="UP000487882"/>
    </source>
</evidence>
<dbReference type="PANTHER" id="PTHR43425">
    <property type="entry name" value="OXYGEN-INSENSITIVE NADPH NITROREDUCTASE"/>
    <property type="match status" value="1"/>
</dbReference>
<dbReference type="Gene3D" id="3.40.109.10">
    <property type="entry name" value="NADH Oxidase"/>
    <property type="match status" value="1"/>
</dbReference>
<feature type="domain" description="Nitroreductase" evidence="5">
    <location>
        <begin position="22"/>
        <end position="122"/>
    </location>
</feature>
<accession>A0A7K1J7J5</accession>
<keyword evidence="4" id="KW-0560">Oxidoreductase</keyword>
<dbReference type="AlphaFoldDB" id="A0A7K1J7J5"/>
<dbReference type="SUPFAM" id="SSF55469">
    <property type="entry name" value="FMN-dependent nitroreductase-like"/>
    <property type="match status" value="1"/>
</dbReference>
<keyword evidence="2" id="KW-0285">Flavoprotein</keyword>
<evidence type="ECO:0000256" key="4">
    <source>
        <dbReference type="ARBA" id="ARBA00023002"/>
    </source>
</evidence>
<gene>
    <name evidence="6" type="ORF">GSD1FS_1939</name>
</gene>
<dbReference type="InterPro" id="IPR016446">
    <property type="entry name" value="Flavin_OxRdtase_Frp"/>
</dbReference>
<dbReference type="EMBL" id="WNLP01000015">
    <property type="protein sequence ID" value="MUH60557.1"/>
    <property type="molecule type" value="Genomic_DNA"/>
</dbReference>
<reference evidence="6 7" key="1">
    <citation type="submission" date="2019-09" db="EMBL/GenBank/DDBJ databases">
        <title>Bifidobacterium canis sp. nov., isolated from the digestive tract of German Shepherd dog puppy.</title>
        <authorList>
            <person name="Bunesova V."/>
        </authorList>
    </citation>
    <scope>NUCLEOTIDE SEQUENCE [LARGE SCALE GENOMIC DNA]</scope>
    <source>
        <strain evidence="6 7">GSD1FS</strain>
    </source>
</reference>
<keyword evidence="7" id="KW-1185">Reference proteome</keyword>
<dbReference type="Proteomes" id="UP000487882">
    <property type="component" value="Unassembled WGS sequence"/>
</dbReference>
<evidence type="ECO:0000256" key="3">
    <source>
        <dbReference type="ARBA" id="ARBA00022643"/>
    </source>
</evidence>
<dbReference type="GO" id="GO:0016491">
    <property type="term" value="F:oxidoreductase activity"/>
    <property type="evidence" value="ECO:0007669"/>
    <property type="project" value="UniProtKB-KW"/>
</dbReference>
<organism evidence="6 7">
    <name type="scientific">Bifidobacterium canis</name>
    <dbReference type="NCBI Taxonomy" id="2610880"/>
    <lineage>
        <taxon>Bacteria</taxon>
        <taxon>Bacillati</taxon>
        <taxon>Actinomycetota</taxon>
        <taxon>Actinomycetes</taxon>
        <taxon>Bifidobacteriales</taxon>
        <taxon>Bifidobacteriaceae</taxon>
        <taxon>Bifidobacterium</taxon>
    </lineage>
</organism>
<evidence type="ECO:0000256" key="1">
    <source>
        <dbReference type="ARBA" id="ARBA00008366"/>
    </source>
</evidence>
<dbReference type="Pfam" id="PF00881">
    <property type="entry name" value="Nitroreductase"/>
    <property type="match status" value="1"/>
</dbReference>
<evidence type="ECO:0000313" key="6">
    <source>
        <dbReference type="EMBL" id="MUH60557.1"/>
    </source>
</evidence>
<dbReference type="InterPro" id="IPR029479">
    <property type="entry name" value="Nitroreductase"/>
</dbReference>
<evidence type="ECO:0000259" key="5">
    <source>
        <dbReference type="Pfam" id="PF00881"/>
    </source>
</evidence>
<protein>
    <submittedName>
        <fullName evidence="6">NADPH-dependent oxidoreductase</fullName>
    </submittedName>
</protein>